<evidence type="ECO:0000313" key="2">
    <source>
        <dbReference type="Proteomes" id="UP000479000"/>
    </source>
</evidence>
<name>A0A6H5GVK3_9HEMI</name>
<dbReference type="AlphaFoldDB" id="A0A6H5GVK3"/>
<evidence type="ECO:0000313" key="1">
    <source>
        <dbReference type="EMBL" id="CAB0005309.1"/>
    </source>
</evidence>
<proteinExistence type="predicted"/>
<keyword evidence="2" id="KW-1185">Reference proteome</keyword>
<feature type="non-terminal residue" evidence="1">
    <location>
        <position position="79"/>
    </location>
</feature>
<organism evidence="1 2">
    <name type="scientific">Nesidiocoris tenuis</name>
    <dbReference type="NCBI Taxonomy" id="355587"/>
    <lineage>
        <taxon>Eukaryota</taxon>
        <taxon>Metazoa</taxon>
        <taxon>Ecdysozoa</taxon>
        <taxon>Arthropoda</taxon>
        <taxon>Hexapoda</taxon>
        <taxon>Insecta</taxon>
        <taxon>Pterygota</taxon>
        <taxon>Neoptera</taxon>
        <taxon>Paraneoptera</taxon>
        <taxon>Hemiptera</taxon>
        <taxon>Heteroptera</taxon>
        <taxon>Panheteroptera</taxon>
        <taxon>Cimicomorpha</taxon>
        <taxon>Miridae</taxon>
        <taxon>Dicyphina</taxon>
        <taxon>Nesidiocoris</taxon>
    </lineage>
</organism>
<gene>
    <name evidence="1" type="ORF">NTEN_LOCUS10786</name>
</gene>
<protein>
    <submittedName>
        <fullName evidence="1">Uncharacterized protein</fullName>
    </submittedName>
</protein>
<sequence>MNSIQQTITSLMYGEKEETPAIYSQLLPTKILVWKWPICYSCFQTIPAYLMLMSLAASTLSIADVVQMVRTENLPACYW</sequence>
<accession>A0A6H5GVK3</accession>
<reference evidence="1 2" key="1">
    <citation type="submission" date="2020-02" db="EMBL/GenBank/DDBJ databases">
        <authorList>
            <person name="Ferguson B K."/>
        </authorList>
    </citation>
    <scope>NUCLEOTIDE SEQUENCE [LARGE SCALE GENOMIC DNA]</scope>
</reference>
<dbReference type="EMBL" id="CADCXU010016239">
    <property type="protein sequence ID" value="CAB0005309.1"/>
    <property type="molecule type" value="Genomic_DNA"/>
</dbReference>
<dbReference type="Proteomes" id="UP000479000">
    <property type="component" value="Unassembled WGS sequence"/>
</dbReference>